<evidence type="ECO:0000259" key="1">
    <source>
        <dbReference type="Pfam" id="PF02558"/>
    </source>
</evidence>
<evidence type="ECO:0000313" key="3">
    <source>
        <dbReference type="EMBL" id="GAT14717.1"/>
    </source>
</evidence>
<reference evidence="3 4" key="1">
    <citation type="journal article" date="2016" name="Genome Announc.">
        <title>Draft Genome Sequences of Five Rapidly Growing Mycobacterium Species, M. thermoresistibile, M. fortuitum subsp. acetamidolyticum, M. canariasense, M. brisbanense, and M. novocastrense.</title>
        <authorList>
            <person name="Katahira K."/>
            <person name="Ogura Y."/>
            <person name="Gotoh Y."/>
            <person name="Hayashi T."/>
        </authorList>
    </citation>
    <scope>NUCLEOTIDE SEQUENCE [LARGE SCALE GENOMIC DNA]</scope>
    <source>
        <strain evidence="3 4">JCM6362</strain>
    </source>
</reference>
<accession>A0A100XDR6</accession>
<dbReference type="InterPro" id="IPR013752">
    <property type="entry name" value="KPA_reductase"/>
</dbReference>
<feature type="domain" description="Ketopantoate reductase C-terminal" evidence="2">
    <location>
        <begin position="202"/>
        <end position="323"/>
    </location>
</feature>
<dbReference type="EMBL" id="BCTB01000009">
    <property type="protein sequence ID" value="GAT14717.1"/>
    <property type="molecule type" value="Genomic_DNA"/>
</dbReference>
<dbReference type="InterPro" id="IPR013332">
    <property type="entry name" value="KPR_N"/>
</dbReference>
<sequence length="359" mass="37764">MTSSEHRRYVIVGSGAIGGTVGGLLARSGADVVLVARGAHAQALADRGLTLRTPDGTFEIGVTAAADPAEVRLTSRDVLVFATKTQHLEDALHAWVDRPVHHGDTVVGTAGSTLPVLTALNGVVAEEMALRFFARVFGVCVWMPAAHVVPGEVIVRSWPVAGQFHISRWPADLADAEDDRLLSDIAATWTPAGLLVARPPDVAPWKYRKLLANLANAVVALTGSGRGDPVVIAAAQREGEAVLRHAGIEFVPAEVEREARRHGPRDRDVADAGDVVANSTWQSLARNSGSVETDYLNGEIVRIAHRHGMTAPVNAGLARLARAAARDGHPPGRYSGGELAEALGLVGEALGADVMVEGR</sequence>
<feature type="domain" description="Ketopantoate reductase N-terminal" evidence="1">
    <location>
        <begin position="10"/>
        <end position="157"/>
    </location>
</feature>
<dbReference type="Pfam" id="PF02558">
    <property type="entry name" value="ApbA"/>
    <property type="match status" value="1"/>
</dbReference>
<dbReference type="AlphaFoldDB" id="A0A100XDR6"/>
<evidence type="ECO:0000259" key="2">
    <source>
        <dbReference type="Pfam" id="PF08546"/>
    </source>
</evidence>
<dbReference type="Pfam" id="PF08546">
    <property type="entry name" value="ApbA_C"/>
    <property type="match status" value="1"/>
</dbReference>
<name>A0A100XDR6_MYCTH</name>
<dbReference type="Proteomes" id="UP000069654">
    <property type="component" value="Unassembled WGS sequence"/>
</dbReference>
<dbReference type="SUPFAM" id="SSF51735">
    <property type="entry name" value="NAD(P)-binding Rossmann-fold domains"/>
    <property type="match status" value="1"/>
</dbReference>
<evidence type="ECO:0000313" key="4">
    <source>
        <dbReference type="Proteomes" id="UP000069654"/>
    </source>
</evidence>
<dbReference type="PANTHER" id="PTHR21708:SF26">
    <property type="entry name" value="2-DEHYDROPANTOATE 2-REDUCTASE"/>
    <property type="match status" value="1"/>
</dbReference>
<reference evidence="4" key="2">
    <citation type="submission" date="2016-02" db="EMBL/GenBank/DDBJ databases">
        <title>Draft genome sequence of five rapidly growing Mycobacterium species.</title>
        <authorList>
            <person name="Katahira K."/>
            <person name="Gotou Y."/>
            <person name="Iida K."/>
            <person name="Ogura Y."/>
            <person name="Hayashi T."/>
        </authorList>
    </citation>
    <scope>NUCLEOTIDE SEQUENCE [LARGE SCALE GENOMIC DNA]</scope>
    <source>
        <strain evidence="4">JCM6362</strain>
    </source>
</reference>
<dbReference type="InterPro" id="IPR051402">
    <property type="entry name" value="KPR-Related"/>
</dbReference>
<gene>
    <name evidence="3" type="ORF">RMCT_1687</name>
</gene>
<dbReference type="InterPro" id="IPR008927">
    <property type="entry name" value="6-PGluconate_DH-like_C_sf"/>
</dbReference>
<dbReference type="Gene3D" id="3.40.50.720">
    <property type="entry name" value="NAD(P)-binding Rossmann-like Domain"/>
    <property type="match status" value="1"/>
</dbReference>
<dbReference type="PANTHER" id="PTHR21708">
    <property type="entry name" value="PROBABLE 2-DEHYDROPANTOATE 2-REDUCTASE"/>
    <property type="match status" value="1"/>
</dbReference>
<dbReference type="RefSeq" id="WP_040547019.1">
    <property type="nucleotide sequence ID" value="NZ_BCTB01000009.1"/>
</dbReference>
<dbReference type="Gene3D" id="1.10.1040.10">
    <property type="entry name" value="N-(1-d-carboxylethyl)-l-norvaline Dehydrogenase, domain 2"/>
    <property type="match status" value="1"/>
</dbReference>
<organism evidence="3 4">
    <name type="scientific">Mycolicibacterium thermoresistibile</name>
    <name type="common">Mycobacterium thermoresistibile</name>
    <dbReference type="NCBI Taxonomy" id="1797"/>
    <lineage>
        <taxon>Bacteria</taxon>
        <taxon>Bacillati</taxon>
        <taxon>Actinomycetota</taxon>
        <taxon>Actinomycetes</taxon>
        <taxon>Mycobacteriales</taxon>
        <taxon>Mycobacteriaceae</taxon>
        <taxon>Mycolicibacterium</taxon>
    </lineage>
</organism>
<dbReference type="OrthoDB" id="9796561at2"/>
<dbReference type="InterPro" id="IPR013328">
    <property type="entry name" value="6PGD_dom2"/>
</dbReference>
<dbReference type="GO" id="GO:0005737">
    <property type="term" value="C:cytoplasm"/>
    <property type="evidence" value="ECO:0007669"/>
    <property type="project" value="TreeGrafter"/>
</dbReference>
<dbReference type="STRING" id="1797.RMCT_1687"/>
<comment type="caution">
    <text evidence="3">The sequence shown here is derived from an EMBL/GenBank/DDBJ whole genome shotgun (WGS) entry which is preliminary data.</text>
</comment>
<dbReference type="InterPro" id="IPR036291">
    <property type="entry name" value="NAD(P)-bd_dom_sf"/>
</dbReference>
<proteinExistence type="predicted"/>
<protein>
    <submittedName>
        <fullName evidence="3">Ketopantoate reductase</fullName>
    </submittedName>
</protein>
<dbReference type="SUPFAM" id="SSF48179">
    <property type="entry name" value="6-phosphogluconate dehydrogenase C-terminal domain-like"/>
    <property type="match status" value="1"/>
</dbReference>